<evidence type="ECO:0000313" key="1">
    <source>
        <dbReference type="EMBL" id="QKX52216.1"/>
    </source>
</evidence>
<dbReference type="PANTHER" id="PTHR37310:SF1">
    <property type="entry name" value="CYTOPLASMIC PROTEIN"/>
    <property type="match status" value="1"/>
</dbReference>
<dbReference type="RefSeq" id="WP_176294961.1">
    <property type="nucleotide sequence ID" value="NZ_CP051177.1"/>
</dbReference>
<dbReference type="InterPro" id="IPR005560">
    <property type="entry name" value="Csp_YhjQ"/>
</dbReference>
<gene>
    <name evidence="1" type="ORF">HF394_17455</name>
</gene>
<accession>A0A7H8QE44</accession>
<dbReference type="AlphaFoldDB" id="A0A7H8QE44"/>
<dbReference type="PANTHER" id="PTHR37310">
    <property type="entry name" value="CYTOPLASMIC PROTEIN-RELATED"/>
    <property type="match status" value="1"/>
</dbReference>
<dbReference type="Gene3D" id="1.20.1270.360">
    <property type="match status" value="1"/>
</dbReference>
<dbReference type="Pfam" id="PF03860">
    <property type="entry name" value="Csp"/>
    <property type="match status" value="1"/>
</dbReference>
<protein>
    <submittedName>
        <fullName evidence="1">Four-helix bundle copper-binding protein</fullName>
    </submittedName>
</protein>
<dbReference type="Proteomes" id="UP000509222">
    <property type="component" value="Chromosome"/>
</dbReference>
<reference evidence="2" key="2">
    <citation type="submission" date="2020-06" db="EMBL/GenBank/DDBJ databases">
        <title>Isolation of Planomicrobium glaciei.</title>
        <authorList>
            <person name="Malisova L."/>
            <person name="Safrankova R."/>
            <person name="Jakubu V."/>
            <person name="Spanelova P."/>
        </authorList>
    </citation>
    <scope>NUCLEOTIDE SEQUENCE [LARGE SCALE GENOMIC DNA]</scope>
    <source>
        <strain evidence="2">NRL-ATB46093</strain>
    </source>
</reference>
<proteinExistence type="predicted"/>
<dbReference type="CDD" id="cd08026">
    <property type="entry name" value="DUF326"/>
    <property type="match status" value="1"/>
</dbReference>
<dbReference type="EMBL" id="CP051177">
    <property type="protein sequence ID" value="QKX52216.1"/>
    <property type="molecule type" value="Genomic_DNA"/>
</dbReference>
<keyword evidence="2" id="KW-1185">Reference proteome</keyword>
<sequence>MAHDQHQELIQILHDCAAACNHCFDACLQEEDVKMMVQCIRLDRECADICAFLEQAISRNSPFVPELARVCAAICDACGDECAKHADHHDHCKQCAEACRKCAEACRNIA</sequence>
<reference evidence="1 2" key="1">
    <citation type="submission" date="2020-04" db="EMBL/GenBank/DDBJ databases">
        <authorList>
            <person name="Pajer P."/>
            <person name="Broz P."/>
        </authorList>
    </citation>
    <scope>NUCLEOTIDE SEQUENCE [LARGE SCALE GENOMIC DNA]</scope>
    <source>
        <strain evidence="2">NRL-ATB46093</strain>
    </source>
</reference>
<dbReference type="InterPro" id="IPR044543">
    <property type="entry name" value="YHJQ-like"/>
</dbReference>
<organism evidence="1 2">
    <name type="scientific">Planococcus glaciei</name>
    <dbReference type="NCBI Taxonomy" id="459472"/>
    <lineage>
        <taxon>Bacteria</taxon>
        <taxon>Bacillati</taxon>
        <taxon>Bacillota</taxon>
        <taxon>Bacilli</taxon>
        <taxon>Bacillales</taxon>
        <taxon>Caryophanaceae</taxon>
        <taxon>Planococcus</taxon>
    </lineage>
</organism>
<name>A0A7H8QE44_9BACL</name>
<evidence type="ECO:0000313" key="2">
    <source>
        <dbReference type="Proteomes" id="UP000509222"/>
    </source>
</evidence>